<organism evidence="3">
    <name type="scientific">Schizaphis graminum</name>
    <name type="common">Green bug aphid</name>
    <dbReference type="NCBI Taxonomy" id="13262"/>
    <lineage>
        <taxon>Eukaryota</taxon>
        <taxon>Metazoa</taxon>
        <taxon>Ecdysozoa</taxon>
        <taxon>Arthropoda</taxon>
        <taxon>Hexapoda</taxon>
        <taxon>Insecta</taxon>
        <taxon>Pterygota</taxon>
        <taxon>Neoptera</taxon>
        <taxon>Paraneoptera</taxon>
        <taxon>Hemiptera</taxon>
        <taxon>Sternorrhyncha</taxon>
        <taxon>Aphidomorpha</taxon>
        <taxon>Aphidoidea</taxon>
        <taxon>Aphididae</taxon>
        <taxon>Aphidini</taxon>
        <taxon>Schizaphis</taxon>
    </lineage>
</organism>
<dbReference type="GO" id="GO:0015485">
    <property type="term" value="F:cholesterol binding"/>
    <property type="evidence" value="ECO:0007669"/>
    <property type="project" value="TreeGrafter"/>
</dbReference>
<reference evidence="3" key="1">
    <citation type="submission" date="2018-04" db="EMBL/GenBank/DDBJ databases">
        <title>Transcriptome of Schizaphis graminum biotype I.</title>
        <authorList>
            <person name="Scully E.D."/>
            <person name="Geib S.M."/>
            <person name="Palmer N.A."/>
            <person name="Koch K."/>
            <person name="Bradshaw J."/>
            <person name="Heng-Moss T."/>
            <person name="Sarath G."/>
        </authorList>
    </citation>
    <scope>NUCLEOTIDE SEQUENCE</scope>
</reference>
<protein>
    <submittedName>
        <fullName evidence="3">Oxysterol-binding protein-related protein 6</fullName>
    </submittedName>
</protein>
<dbReference type="PANTHER" id="PTHR10972">
    <property type="entry name" value="OXYSTEROL-BINDING PROTEIN-RELATED"/>
    <property type="match status" value="1"/>
</dbReference>
<evidence type="ECO:0000256" key="2">
    <source>
        <dbReference type="SAM" id="MobiDB-lite"/>
    </source>
</evidence>
<feature type="region of interest" description="Disordered" evidence="2">
    <location>
        <begin position="174"/>
        <end position="196"/>
    </location>
</feature>
<dbReference type="InterPro" id="IPR000648">
    <property type="entry name" value="Oxysterol-bd"/>
</dbReference>
<dbReference type="SUPFAM" id="SSF144000">
    <property type="entry name" value="Oxysterol-binding protein-like"/>
    <property type="match status" value="1"/>
</dbReference>
<feature type="compositionally biased region" description="Basic and acidic residues" evidence="2">
    <location>
        <begin position="178"/>
        <end position="196"/>
    </location>
</feature>
<dbReference type="PANTHER" id="PTHR10972:SF203">
    <property type="entry name" value="OXYSTEROL-BINDING PROTEIN HOMOLOG 3"/>
    <property type="match status" value="1"/>
</dbReference>
<sequence length="233" mass="27685">MEFQPTGYVNVQLLCHDSKDHYRWNKVTTCVHNLFGGQRSVDQYGELKITNLDKNITCKLTFLKASYFSAKRHEIHGVVIDENEGKVVRKLFGKWNEALYCGVAAAPSAKCIWRPGTMPEDYELYYGFTRFAMELNELDLETAKFLPKTDTRFRPDQRLLEEGDLNRAETMKLNLEQTQRERRKQKEETGEQHEPKWFRKTVRNGIETWEYNNTYWDVRKNPGFTNYHLEKLW</sequence>
<name>A0A2S2NHP7_SCHGA</name>
<proteinExistence type="inferred from homology"/>
<dbReference type="InterPro" id="IPR037239">
    <property type="entry name" value="OSBP_sf"/>
</dbReference>
<accession>A0A2S2NHP7</accession>
<dbReference type="GO" id="GO:0097038">
    <property type="term" value="C:perinuclear endoplasmic reticulum"/>
    <property type="evidence" value="ECO:0007669"/>
    <property type="project" value="TreeGrafter"/>
</dbReference>
<dbReference type="EMBL" id="GGMR01004060">
    <property type="protein sequence ID" value="MBY16679.1"/>
    <property type="molecule type" value="Transcribed_RNA"/>
</dbReference>
<dbReference type="FunFam" id="2.40.160.120:FF:000001">
    <property type="entry name" value="Oxysterol-binding protein"/>
    <property type="match status" value="1"/>
</dbReference>
<comment type="similarity">
    <text evidence="1">Belongs to the OSBP family.</text>
</comment>
<dbReference type="Gene3D" id="3.30.70.3490">
    <property type="match status" value="1"/>
</dbReference>
<dbReference type="GO" id="GO:0005886">
    <property type="term" value="C:plasma membrane"/>
    <property type="evidence" value="ECO:0007669"/>
    <property type="project" value="TreeGrafter"/>
</dbReference>
<dbReference type="Gene3D" id="2.40.160.120">
    <property type="match status" value="1"/>
</dbReference>
<evidence type="ECO:0000256" key="1">
    <source>
        <dbReference type="ARBA" id="ARBA00008842"/>
    </source>
</evidence>
<dbReference type="Pfam" id="PF01237">
    <property type="entry name" value="Oxysterol_BP"/>
    <property type="match status" value="1"/>
</dbReference>
<dbReference type="GO" id="GO:0120009">
    <property type="term" value="P:intermembrane lipid transfer"/>
    <property type="evidence" value="ECO:0007669"/>
    <property type="project" value="UniProtKB-ARBA"/>
</dbReference>
<dbReference type="AlphaFoldDB" id="A0A2S2NHP7"/>
<dbReference type="GO" id="GO:0005829">
    <property type="term" value="C:cytosol"/>
    <property type="evidence" value="ECO:0007669"/>
    <property type="project" value="TreeGrafter"/>
</dbReference>
<evidence type="ECO:0000313" key="3">
    <source>
        <dbReference type="EMBL" id="MBY16679.1"/>
    </source>
</evidence>
<gene>
    <name evidence="3" type="primary">OSBPL6</name>
    <name evidence="3" type="ORF">g.114518</name>
</gene>